<dbReference type="HAMAP" id="MF_00323">
    <property type="entry name" value="Ferrochelatase"/>
    <property type="match status" value="1"/>
</dbReference>
<keyword evidence="8" id="KW-0479">Metal-binding</keyword>
<evidence type="ECO:0000256" key="8">
    <source>
        <dbReference type="HAMAP-Rule" id="MF_00323"/>
    </source>
</evidence>
<evidence type="ECO:0000256" key="1">
    <source>
        <dbReference type="ARBA" id="ARBA00007718"/>
    </source>
</evidence>
<evidence type="ECO:0000256" key="3">
    <source>
        <dbReference type="ARBA" id="ARBA00023004"/>
    </source>
</evidence>
<keyword evidence="3 8" id="KW-0408">Iron</keyword>
<dbReference type="EMBL" id="CP014639">
    <property type="protein sequence ID" value="ANH78402.1"/>
    <property type="molecule type" value="Genomic_DNA"/>
</dbReference>
<feature type="binding site" evidence="8">
    <location>
        <position position="187"/>
    </location>
    <ligand>
        <name>Fe(2+)</name>
        <dbReference type="ChEBI" id="CHEBI:29033"/>
    </ligand>
</feature>
<gene>
    <name evidence="8" type="primary">hemH</name>
    <name evidence="10" type="ORF">Cs308_0231</name>
</gene>
<dbReference type="PANTHER" id="PTHR11108">
    <property type="entry name" value="FERROCHELATASE"/>
    <property type="match status" value="1"/>
</dbReference>
<keyword evidence="6 8" id="KW-0627">Porphyrin biosynthesis</keyword>
<dbReference type="InterPro" id="IPR019772">
    <property type="entry name" value="Ferrochelatase_AS"/>
</dbReference>
<keyword evidence="11" id="KW-1185">Reference proteome</keyword>
<dbReference type="Gene3D" id="3.40.50.1400">
    <property type="match status" value="2"/>
</dbReference>
<dbReference type="NCBIfam" id="TIGR00109">
    <property type="entry name" value="hemH"/>
    <property type="match status" value="1"/>
</dbReference>
<comment type="subcellular location">
    <subcellularLocation>
        <location evidence="8 9">Cytoplasm</location>
    </subcellularLocation>
</comment>
<dbReference type="CDD" id="cd00419">
    <property type="entry name" value="Ferrochelatase_C"/>
    <property type="match status" value="1"/>
</dbReference>
<dbReference type="UniPathway" id="UPA00252">
    <property type="reaction ID" value="UER00325"/>
</dbReference>
<comment type="function">
    <text evidence="8 9">Catalyzes the ferrous insertion into protoporphyrin IX.</text>
</comment>
<dbReference type="GO" id="GO:0005737">
    <property type="term" value="C:cytoplasm"/>
    <property type="evidence" value="ECO:0007669"/>
    <property type="project" value="UniProtKB-SubCell"/>
</dbReference>
<comment type="catalytic activity">
    <reaction evidence="8 9">
        <text>heme b + 2 H(+) = protoporphyrin IX + Fe(2+)</text>
        <dbReference type="Rhea" id="RHEA:22584"/>
        <dbReference type="ChEBI" id="CHEBI:15378"/>
        <dbReference type="ChEBI" id="CHEBI:29033"/>
        <dbReference type="ChEBI" id="CHEBI:57306"/>
        <dbReference type="ChEBI" id="CHEBI:60344"/>
        <dbReference type="EC" id="4.98.1.1"/>
    </reaction>
</comment>
<comment type="similarity">
    <text evidence="1 8 9">Belongs to the ferrochelatase family.</text>
</comment>
<dbReference type="EC" id="4.98.1.1" evidence="8 9"/>
<dbReference type="InterPro" id="IPR033659">
    <property type="entry name" value="Ferrochelatase_N"/>
</dbReference>
<dbReference type="CDD" id="cd03411">
    <property type="entry name" value="Ferrochelatase_N"/>
    <property type="match status" value="1"/>
</dbReference>
<comment type="catalytic activity">
    <reaction evidence="7">
        <text>Fe-coproporphyrin III + 2 H(+) = coproporphyrin III + Fe(2+)</text>
        <dbReference type="Rhea" id="RHEA:49572"/>
        <dbReference type="ChEBI" id="CHEBI:15378"/>
        <dbReference type="ChEBI" id="CHEBI:29033"/>
        <dbReference type="ChEBI" id="CHEBI:68438"/>
        <dbReference type="ChEBI" id="CHEBI:131725"/>
        <dbReference type="EC" id="4.99.1.9"/>
    </reaction>
    <physiologicalReaction direction="right-to-left" evidence="7">
        <dbReference type="Rhea" id="RHEA:49574"/>
    </physiologicalReaction>
</comment>
<dbReference type="KEGG" id="csaz:Cs308_0231"/>
<dbReference type="GO" id="GO:0004325">
    <property type="term" value="F:ferrochelatase activity"/>
    <property type="evidence" value="ECO:0007669"/>
    <property type="project" value="UniProtKB-UniRule"/>
</dbReference>
<evidence type="ECO:0000256" key="4">
    <source>
        <dbReference type="ARBA" id="ARBA00023133"/>
    </source>
</evidence>
<protein>
    <recommendedName>
        <fullName evidence="8 9">Ferrochelatase</fullName>
        <ecNumber evidence="8 9">4.98.1.1</ecNumber>
    </recommendedName>
    <alternativeName>
        <fullName evidence="8">Heme synthase</fullName>
    </alternativeName>
    <alternativeName>
        <fullName evidence="8">Protoheme ferro-lyase</fullName>
    </alternativeName>
</protein>
<evidence type="ECO:0000313" key="10">
    <source>
        <dbReference type="EMBL" id="ANH78402.1"/>
    </source>
</evidence>
<evidence type="ECO:0000256" key="7">
    <source>
        <dbReference type="ARBA" id="ARBA00024536"/>
    </source>
</evidence>
<reference evidence="11" key="1">
    <citation type="submission" date="2016-03" db="EMBL/GenBank/DDBJ databases">
        <title>Culture-independent genomics supports pathogen discovery for uncultivable bacteria within the genus Chlamydia.</title>
        <authorList>
            <person name="Taylor-Brown A."/>
            <person name="Bachmann N.L."/>
            <person name="Borel N."/>
            <person name="Polkinghorne A."/>
        </authorList>
    </citation>
    <scope>NUCLEOTIDE SEQUENCE [LARGE SCALE GENOMIC DNA]</scope>
    <source>
        <strain evidence="11">2742-308</strain>
    </source>
</reference>
<dbReference type="PATRIC" id="fig|1806891.3.peg.223"/>
<dbReference type="RefSeq" id="WP_066481536.1">
    <property type="nucleotide sequence ID" value="NZ_CP014639.1"/>
</dbReference>
<evidence type="ECO:0000313" key="11">
    <source>
        <dbReference type="Proteomes" id="UP000078162"/>
    </source>
</evidence>
<dbReference type="STRING" id="1806891.Cs308_0231"/>
<dbReference type="InterPro" id="IPR033644">
    <property type="entry name" value="Ferrochelatase_C"/>
</dbReference>
<sequence length="319" mass="36317">MSTSIYILANFGGPRHSGELSDFLTTLLTDRDVTGTCLPSYLHKKFFAFIAKKRVTKVLPQYQSLKSWSPIYSDTEDLAETLAIALQSPVIPFHRYLPSTHARTLSHLRSLCSFPIVGVPLFPHFTYAVTGSIVRFFHMHIPERSISWLPYFGSHRSFISALACHLRNFLHHQKILEKECCFLFSAHGLPVKYVRQGDPYAKQCEESFVTIASMFKEAKSLLCYQSKFGPGQWLSPATVSVCRNLQTTKPYVILIPFGFIFDHLETLYEIEQKYLPILQVRGYQAFRLPAISSMSPSWISTLVEIIRTSPTVNANILIK</sequence>
<name>A0A1A9HWC2_9CHLA</name>
<evidence type="ECO:0000256" key="2">
    <source>
        <dbReference type="ARBA" id="ARBA00022490"/>
    </source>
</evidence>
<feature type="binding site" evidence="8">
    <location>
        <position position="265"/>
    </location>
    <ligand>
        <name>Fe(2+)</name>
        <dbReference type="ChEBI" id="CHEBI:29033"/>
    </ligand>
</feature>
<evidence type="ECO:0000256" key="6">
    <source>
        <dbReference type="ARBA" id="ARBA00023244"/>
    </source>
</evidence>
<organism evidence="10 11">
    <name type="scientific">Candidatus Chlamydia sanziniae</name>
    <dbReference type="NCBI Taxonomy" id="1806891"/>
    <lineage>
        <taxon>Bacteria</taxon>
        <taxon>Pseudomonadati</taxon>
        <taxon>Chlamydiota</taxon>
        <taxon>Chlamydiia</taxon>
        <taxon>Chlamydiales</taxon>
        <taxon>Chlamydiaceae</taxon>
        <taxon>Chlamydia/Chlamydophila group</taxon>
        <taxon>Chlamydia</taxon>
    </lineage>
</organism>
<proteinExistence type="inferred from homology"/>
<dbReference type="OrthoDB" id="9809741at2"/>
<comment type="pathway">
    <text evidence="8 9">Porphyrin-containing compound metabolism; protoheme biosynthesis; protoheme from protoporphyrin-IX: step 1/1.</text>
</comment>
<evidence type="ECO:0000256" key="5">
    <source>
        <dbReference type="ARBA" id="ARBA00023239"/>
    </source>
</evidence>
<dbReference type="PROSITE" id="PS00534">
    <property type="entry name" value="FERROCHELATASE"/>
    <property type="match status" value="1"/>
</dbReference>
<dbReference type="PANTHER" id="PTHR11108:SF1">
    <property type="entry name" value="FERROCHELATASE, MITOCHONDRIAL"/>
    <property type="match status" value="1"/>
</dbReference>
<dbReference type="GO" id="GO:0046872">
    <property type="term" value="F:metal ion binding"/>
    <property type="evidence" value="ECO:0007669"/>
    <property type="project" value="UniProtKB-KW"/>
</dbReference>
<dbReference type="AlphaFoldDB" id="A0A1A9HWC2"/>
<dbReference type="Proteomes" id="UP000078162">
    <property type="component" value="Chromosome"/>
</dbReference>
<keyword evidence="5 8" id="KW-0456">Lyase</keyword>
<dbReference type="GO" id="GO:0006783">
    <property type="term" value="P:heme biosynthetic process"/>
    <property type="evidence" value="ECO:0007669"/>
    <property type="project" value="UniProtKB-UniRule"/>
</dbReference>
<accession>A0A1A9HWC2</accession>
<keyword evidence="2 8" id="KW-0963">Cytoplasm</keyword>
<dbReference type="InterPro" id="IPR001015">
    <property type="entry name" value="Ferrochelatase"/>
</dbReference>
<evidence type="ECO:0000256" key="9">
    <source>
        <dbReference type="RuleBase" id="RU000607"/>
    </source>
</evidence>
<dbReference type="SUPFAM" id="SSF53800">
    <property type="entry name" value="Chelatase"/>
    <property type="match status" value="1"/>
</dbReference>
<dbReference type="Pfam" id="PF00762">
    <property type="entry name" value="Ferrochelatase"/>
    <property type="match status" value="1"/>
</dbReference>
<keyword evidence="4 8" id="KW-0350">Heme biosynthesis</keyword>